<keyword evidence="3" id="KW-1185">Reference proteome</keyword>
<dbReference type="AlphaFoldDB" id="A0A0K0CSY6"/>
<feature type="compositionally biased region" description="Acidic residues" evidence="1">
    <location>
        <begin position="154"/>
        <end position="164"/>
    </location>
</feature>
<name>A0A0K0CSY6_ANGCA</name>
<keyword evidence="2" id="KW-0472">Membrane</keyword>
<feature type="transmembrane region" description="Helical" evidence="2">
    <location>
        <begin position="20"/>
        <end position="51"/>
    </location>
</feature>
<evidence type="ECO:0000256" key="1">
    <source>
        <dbReference type="SAM" id="MobiDB-lite"/>
    </source>
</evidence>
<evidence type="ECO:0000256" key="2">
    <source>
        <dbReference type="SAM" id="Phobius"/>
    </source>
</evidence>
<proteinExistence type="predicted"/>
<organism evidence="3 4">
    <name type="scientific">Angiostrongylus cantonensis</name>
    <name type="common">Rat lungworm</name>
    <dbReference type="NCBI Taxonomy" id="6313"/>
    <lineage>
        <taxon>Eukaryota</taxon>
        <taxon>Metazoa</taxon>
        <taxon>Ecdysozoa</taxon>
        <taxon>Nematoda</taxon>
        <taxon>Chromadorea</taxon>
        <taxon>Rhabditida</taxon>
        <taxon>Rhabditina</taxon>
        <taxon>Rhabditomorpha</taxon>
        <taxon>Strongyloidea</taxon>
        <taxon>Metastrongylidae</taxon>
        <taxon>Angiostrongylus</taxon>
    </lineage>
</organism>
<protein>
    <submittedName>
        <fullName evidence="4">Uncharacterized protein</fullName>
    </submittedName>
</protein>
<dbReference type="Proteomes" id="UP000035642">
    <property type="component" value="Unassembled WGS sequence"/>
</dbReference>
<reference evidence="4" key="2">
    <citation type="submission" date="2017-02" db="UniProtKB">
        <authorList>
            <consortium name="WormBaseParasite"/>
        </authorList>
    </citation>
    <scope>IDENTIFICATION</scope>
</reference>
<reference evidence="3" key="1">
    <citation type="submission" date="2012-09" db="EMBL/GenBank/DDBJ databases">
        <authorList>
            <person name="Martin A.A."/>
        </authorList>
    </citation>
    <scope>NUCLEOTIDE SEQUENCE</scope>
</reference>
<dbReference type="WBParaSite" id="ACAC_0000013401-mRNA-1">
    <property type="protein sequence ID" value="ACAC_0000013401-mRNA-1"/>
    <property type="gene ID" value="ACAC_0000013401"/>
</dbReference>
<evidence type="ECO:0000313" key="4">
    <source>
        <dbReference type="WBParaSite" id="ACAC_0000013401-mRNA-1"/>
    </source>
</evidence>
<keyword evidence="2" id="KW-1133">Transmembrane helix</keyword>
<sequence>MPCYDATVEGYENGAVVAAVLGLGVGCVAVCCIWHLIHVLPLVIIPAIYFYRNKLRSLDFIFAFFPTLRRENGRRKMNLEGNRNLLFSSSAMAGGDQTLWESMKELKKQNERLTRELNRQSRVTQFLLKQLEDMTSMSNTEESNEEQVAAHDDIFEEEDQISGR</sequence>
<evidence type="ECO:0000313" key="3">
    <source>
        <dbReference type="Proteomes" id="UP000035642"/>
    </source>
</evidence>
<feature type="region of interest" description="Disordered" evidence="1">
    <location>
        <begin position="136"/>
        <end position="164"/>
    </location>
</feature>
<accession>A0A0K0CSY6</accession>
<keyword evidence="2" id="KW-0812">Transmembrane</keyword>